<proteinExistence type="predicted"/>
<organism evidence="1 2">
    <name type="scientific">Pelistega ratti</name>
    <dbReference type="NCBI Taxonomy" id="2652177"/>
    <lineage>
        <taxon>Bacteria</taxon>
        <taxon>Pseudomonadati</taxon>
        <taxon>Pseudomonadota</taxon>
        <taxon>Betaproteobacteria</taxon>
        <taxon>Burkholderiales</taxon>
        <taxon>Alcaligenaceae</taxon>
        <taxon>Pelistega</taxon>
    </lineage>
</organism>
<dbReference type="AlphaFoldDB" id="A0A6L9Y6P9"/>
<protein>
    <submittedName>
        <fullName evidence="1">Uncharacterized protein</fullName>
    </submittedName>
</protein>
<dbReference type="Proteomes" id="UP000477651">
    <property type="component" value="Unassembled WGS sequence"/>
</dbReference>
<name>A0A6L9Y6P9_9BURK</name>
<dbReference type="RefSeq" id="WP_163764567.1">
    <property type="nucleotide sequence ID" value="NZ_JAAGYR010000012.1"/>
</dbReference>
<gene>
    <name evidence="1" type="ORF">F9B74_06965</name>
</gene>
<evidence type="ECO:0000313" key="2">
    <source>
        <dbReference type="Proteomes" id="UP000477651"/>
    </source>
</evidence>
<evidence type="ECO:0000313" key="1">
    <source>
        <dbReference type="EMBL" id="NEN76061.1"/>
    </source>
</evidence>
<comment type="caution">
    <text evidence="1">The sequence shown here is derived from an EMBL/GenBank/DDBJ whole genome shotgun (WGS) entry which is preliminary data.</text>
</comment>
<accession>A0A6L9Y6P9</accession>
<keyword evidence="2" id="KW-1185">Reference proteome</keyword>
<dbReference type="EMBL" id="JAAGYR010000012">
    <property type="protein sequence ID" value="NEN76061.1"/>
    <property type="molecule type" value="Genomic_DNA"/>
</dbReference>
<sequence>MKNFDCTILLSFEHNSTIKPNIKPNDKIKKLNFILIEDEKIKKIKKEYFNKEDNEYFIEFYNSEFISFITEDWIELNKPPKEVTIFIELIKEIISDNKLKNIKIYVCLFAQKGLTTDFLTKSSLDRLKDKLFFMSNHYFDIWTDNLIIEIKS</sequence>
<reference evidence="1 2" key="1">
    <citation type="submission" date="2020-02" db="EMBL/GenBank/DDBJ databases">
        <title>Pelistega sp. NLN82 were isolated from wild rodents of the Hainan Island.</title>
        <authorList>
            <person name="Niu N."/>
            <person name="Zhou J."/>
        </authorList>
    </citation>
    <scope>NUCLEOTIDE SEQUENCE [LARGE SCALE GENOMIC DNA]</scope>
    <source>
        <strain evidence="1 2">NLN82</strain>
    </source>
</reference>